<name>A0A4R5VH56_9RHOB</name>
<dbReference type="Proteomes" id="UP000295301">
    <property type="component" value="Unassembled WGS sequence"/>
</dbReference>
<evidence type="ECO:0000313" key="3">
    <source>
        <dbReference type="Proteomes" id="UP000295301"/>
    </source>
</evidence>
<sequence>MGALFDRISWEFAFLLAVTLGLAPFVPAPHVWEKLQMLADGTLGRPIDLFDLALHAAPWLLLLGKAGRSWRLRSAAPD</sequence>
<reference evidence="2 3" key="1">
    <citation type="submission" date="2019-03" db="EMBL/GenBank/DDBJ databases">
        <title>Ruegeria lutea sp. nov., a novel strain, isolated from marine sediment, the Masan Bay, South Korea.</title>
        <authorList>
            <person name="Kim J."/>
            <person name="Kim D.-Y."/>
            <person name="Lee S.-S."/>
        </authorList>
    </citation>
    <scope>NUCLEOTIDE SEQUENCE [LARGE SCALE GENOMIC DNA]</scope>
    <source>
        <strain evidence="2 3">318-1</strain>
    </source>
</reference>
<dbReference type="EMBL" id="SMUV01000048">
    <property type="protein sequence ID" value="TDK51243.1"/>
    <property type="molecule type" value="Genomic_DNA"/>
</dbReference>
<protein>
    <submittedName>
        <fullName evidence="2">RND transporter</fullName>
    </submittedName>
</protein>
<keyword evidence="1" id="KW-0812">Transmembrane</keyword>
<feature type="transmembrane region" description="Helical" evidence="1">
    <location>
        <begin position="12"/>
        <end position="32"/>
    </location>
</feature>
<keyword evidence="1" id="KW-1133">Transmembrane helix</keyword>
<keyword evidence="1" id="KW-0472">Membrane</keyword>
<dbReference type="RefSeq" id="WP_133358384.1">
    <property type="nucleotide sequence ID" value="NZ_SMUV01000048.1"/>
</dbReference>
<dbReference type="OrthoDB" id="1467821at2"/>
<organism evidence="2 3">
    <name type="scientific">Antarcticimicrobium luteum</name>
    <dbReference type="NCBI Taxonomy" id="2547397"/>
    <lineage>
        <taxon>Bacteria</taxon>
        <taxon>Pseudomonadati</taxon>
        <taxon>Pseudomonadota</taxon>
        <taxon>Alphaproteobacteria</taxon>
        <taxon>Rhodobacterales</taxon>
        <taxon>Paracoccaceae</taxon>
        <taxon>Antarcticimicrobium</taxon>
    </lineage>
</organism>
<gene>
    <name evidence="2" type="ORF">E1832_03695</name>
</gene>
<comment type="caution">
    <text evidence="2">The sequence shown here is derived from an EMBL/GenBank/DDBJ whole genome shotgun (WGS) entry which is preliminary data.</text>
</comment>
<evidence type="ECO:0000256" key="1">
    <source>
        <dbReference type="SAM" id="Phobius"/>
    </source>
</evidence>
<dbReference type="AlphaFoldDB" id="A0A4R5VH56"/>
<accession>A0A4R5VH56</accession>
<keyword evidence="3" id="KW-1185">Reference proteome</keyword>
<proteinExistence type="predicted"/>
<evidence type="ECO:0000313" key="2">
    <source>
        <dbReference type="EMBL" id="TDK51243.1"/>
    </source>
</evidence>